<dbReference type="InterPro" id="IPR013783">
    <property type="entry name" value="Ig-like_fold"/>
</dbReference>
<dbReference type="InterPro" id="IPR013106">
    <property type="entry name" value="Ig_V-set"/>
</dbReference>
<accession>A0A8J2RW80</accession>
<dbReference type="Proteomes" id="UP000789390">
    <property type="component" value="Unassembled WGS sequence"/>
</dbReference>
<dbReference type="PANTHER" id="PTHR23279:SF46">
    <property type="entry name" value="DEFECTIVE PROBOSCIS EXTENSION RESPONSE 10, ISOFORM A-RELATED"/>
    <property type="match status" value="1"/>
</dbReference>
<dbReference type="InterPro" id="IPR037448">
    <property type="entry name" value="Zig-8"/>
</dbReference>
<dbReference type="EMBL" id="CAKKLH010000292">
    <property type="protein sequence ID" value="CAH0109588.1"/>
    <property type="molecule type" value="Genomic_DNA"/>
</dbReference>
<dbReference type="InterPro" id="IPR007110">
    <property type="entry name" value="Ig-like_dom"/>
</dbReference>
<evidence type="ECO:0000313" key="3">
    <source>
        <dbReference type="EMBL" id="CAH0109588.1"/>
    </source>
</evidence>
<proteinExistence type="predicted"/>
<dbReference type="OrthoDB" id="10012075at2759"/>
<keyword evidence="4" id="KW-1185">Reference proteome</keyword>
<dbReference type="Pfam" id="PF07686">
    <property type="entry name" value="V-set"/>
    <property type="match status" value="1"/>
</dbReference>
<dbReference type="InterPro" id="IPR003598">
    <property type="entry name" value="Ig_sub2"/>
</dbReference>
<dbReference type="InterPro" id="IPR036179">
    <property type="entry name" value="Ig-like_dom_sf"/>
</dbReference>
<dbReference type="PANTHER" id="PTHR23279">
    <property type="entry name" value="DEFECTIVE PROBOSCIS EXTENSION RESPONSE DPR -RELATED"/>
    <property type="match status" value="1"/>
</dbReference>
<dbReference type="SUPFAM" id="SSF48726">
    <property type="entry name" value="Immunoglobulin"/>
    <property type="match status" value="2"/>
</dbReference>
<reference evidence="3" key="1">
    <citation type="submission" date="2021-11" db="EMBL/GenBank/DDBJ databases">
        <authorList>
            <person name="Schell T."/>
        </authorList>
    </citation>
    <scope>NUCLEOTIDE SEQUENCE</scope>
    <source>
        <strain evidence="3">M5</strain>
    </source>
</reference>
<keyword evidence="1" id="KW-1133">Transmembrane helix</keyword>
<feature type="domain" description="Ig-like" evidence="2">
    <location>
        <begin position="185"/>
        <end position="312"/>
    </location>
</feature>
<dbReference type="AlphaFoldDB" id="A0A8J2RW80"/>
<dbReference type="FunFam" id="2.60.40.10:FF:001061">
    <property type="entry name" value="Uncharacterized protein, isoform C"/>
    <property type="match status" value="1"/>
</dbReference>
<comment type="caution">
    <text evidence="3">The sequence shown here is derived from an EMBL/GenBank/DDBJ whole genome shotgun (WGS) entry which is preliminary data.</text>
</comment>
<keyword evidence="1" id="KW-0812">Transmembrane</keyword>
<organism evidence="3 4">
    <name type="scientific">Daphnia galeata</name>
    <dbReference type="NCBI Taxonomy" id="27404"/>
    <lineage>
        <taxon>Eukaryota</taxon>
        <taxon>Metazoa</taxon>
        <taxon>Ecdysozoa</taxon>
        <taxon>Arthropoda</taxon>
        <taxon>Crustacea</taxon>
        <taxon>Branchiopoda</taxon>
        <taxon>Diplostraca</taxon>
        <taxon>Cladocera</taxon>
        <taxon>Anomopoda</taxon>
        <taxon>Daphniidae</taxon>
        <taxon>Daphnia</taxon>
    </lineage>
</organism>
<feature type="domain" description="Ig-like" evidence="2">
    <location>
        <begin position="80"/>
        <end position="175"/>
    </location>
</feature>
<dbReference type="Gene3D" id="2.60.40.10">
    <property type="entry name" value="Immunoglobulins"/>
    <property type="match status" value="2"/>
</dbReference>
<dbReference type="GO" id="GO:0032589">
    <property type="term" value="C:neuron projection membrane"/>
    <property type="evidence" value="ECO:0007669"/>
    <property type="project" value="TreeGrafter"/>
</dbReference>
<keyword evidence="1" id="KW-0472">Membrane</keyword>
<evidence type="ECO:0000259" key="2">
    <source>
        <dbReference type="PROSITE" id="PS50835"/>
    </source>
</evidence>
<sequence>MAGAGQFICISLVVLLANFFFMMIYQISTVAASQPPLTKIPTDIDDKPVVVVAAGTAHPRALTAPLSSSGVAVELEELLPETMENGTTNHMIVLQGETVLLPCKAYSLGQRTVSWIRRRDWHIMSSGSHIYTADSRFSVLNRPGSPDWILMLKSPQLYDSGTYECQIAGGQGQVSHFVELLVWTPVASVVEGSEHHVEAESNIQLHCKLYPQVNTVHNINSNETNTNGSSREQQTLHQLSLPAVMGGRAPFVWFHNGRPLIHGGKSSAGLGLVSIYLENVVESNAGKSDWMTWTSRLVIQRADPADSGNYTCAPWRGKSASVNVFVSQGELHLSIDFEL</sequence>
<dbReference type="GO" id="GO:0050808">
    <property type="term" value="P:synapse organization"/>
    <property type="evidence" value="ECO:0007669"/>
    <property type="project" value="TreeGrafter"/>
</dbReference>
<dbReference type="SMART" id="SM00409">
    <property type="entry name" value="IG"/>
    <property type="match status" value="2"/>
</dbReference>
<gene>
    <name evidence="3" type="ORF">DGAL_LOCUS13069</name>
</gene>
<evidence type="ECO:0000256" key="1">
    <source>
        <dbReference type="SAM" id="Phobius"/>
    </source>
</evidence>
<protein>
    <recommendedName>
        <fullName evidence="2">Ig-like domain-containing protein</fullName>
    </recommendedName>
</protein>
<dbReference type="PROSITE" id="PS50835">
    <property type="entry name" value="IG_LIKE"/>
    <property type="match status" value="2"/>
</dbReference>
<feature type="transmembrane region" description="Helical" evidence="1">
    <location>
        <begin position="7"/>
        <end position="27"/>
    </location>
</feature>
<dbReference type="InterPro" id="IPR003599">
    <property type="entry name" value="Ig_sub"/>
</dbReference>
<name>A0A8J2RW80_9CRUS</name>
<evidence type="ECO:0000313" key="4">
    <source>
        <dbReference type="Proteomes" id="UP000789390"/>
    </source>
</evidence>
<dbReference type="SMART" id="SM00408">
    <property type="entry name" value="IGc2"/>
    <property type="match status" value="2"/>
</dbReference>